<evidence type="ECO:0000256" key="1">
    <source>
        <dbReference type="ARBA" id="ARBA00004766"/>
    </source>
</evidence>
<dbReference type="InterPro" id="IPR018042">
    <property type="entry name" value="Aspartate_kinase_CS"/>
</dbReference>
<dbReference type="GO" id="GO:0009088">
    <property type="term" value="P:threonine biosynthetic process"/>
    <property type="evidence" value="ECO:0007669"/>
    <property type="project" value="UniProtKB-UniPathway"/>
</dbReference>
<dbReference type="NCBIfam" id="TIGR00657">
    <property type="entry name" value="asp_kinases"/>
    <property type="match status" value="1"/>
</dbReference>
<evidence type="ECO:0000256" key="12">
    <source>
        <dbReference type="ARBA" id="ARBA00047872"/>
    </source>
</evidence>
<keyword evidence="7" id="KW-0547">Nucleotide-binding</keyword>
<dbReference type="InterPro" id="IPR001341">
    <property type="entry name" value="Asp_kinase"/>
</dbReference>
<dbReference type="Gene3D" id="3.40.1160.10">
    <property type="entry name" value="Acetylglutamate kinase-like"/>
    <property type="match status" value="1"/>
</dbReference>
<comment type="caution">
    <text evidence="16">The sequence shown here is derived from an EMBL/GenBank/DDBJ whole genome shotgun (WGS) entry which is preliminary data.</text>
</comment>
<dbReference type="Pfam" id="PF00696">
    <property type="entry name" value="AA_kinase"/>
    <property type="match status" value="1"/>
</dbReference>
<evidence type="ECO:0000256" key="7">
    <source>
        <dbReference type="ARBA" id="ARBA00022741"/>
    </source>
</evidence>
<sequence length="219" mass="23331">MAVVVHKYGGTSVGDAERIKHVAKRIIAARQKGNDVVAVVSAMGDTTDDLIELAHKLNDCPEPREMDVLLSTGEIVSSTLLAMALKNMGQDAISLSGQQAGIRTDSVHSKARITGIDPKRIHDELDKGRVVIVAGFQGISDCQDVTTLGRGGSDTTAVALAASLGASICERYTDVDGVYTADPRLIPDARRLSEISYEEMLELSSYGAKIMHPRAVEIG</sequence>
<dbReference type="SUPFAM" id="SSF53633">
    <property type="entry name" value="Carbamate kinase-like"/>
    <property type="match status" value="1"/>
</dbReference>
<protein>
    <recommendedName>
        <fullName evidence="13">Aspartokinase</fullName>
        <ecNumber evidence="13">2.7.2.4</ecNumber>
    </recommendedName>
</protein>
<dbReference type="UniPathway" id="UPA00051">
    <property type="reaction ID" value="UER00462"/>
</dbReference>
<comment type="catalytic activity">
    <reaction evidence="12 13">
        <text>L-aspartate + ATP = 4-phospho-L-aspartate + ADP</text>
        <dbReference type="Rhea" id="RHEA:23776"/>
        <dbReference type="ChEBI" id="CHEBI:29991"/>
        <dbReference type="ChEBI" id="CHEBI:30616"/>
        <dbReference type="ChEBI" id="CHEBI:57535"/>
        <dbReference type="ChEBI" id="CHEBI:456216"/>
        <dbReference type="EC" id="2.7.2.4"/>
    </reaction>
</comment>
<evidence type="ECO:0000256" key="6">
    <source>
        <dbReference type="ARBA" id="ARBA00022679"/>
    </source>
</evidence>
<evidence type="ECO:0000256" key="8">
    <source>
        <dbReference type="ARBA" id="ARBA00022777"/>
    </source>
</evidence>
<dbReference type="GO" id="GO:0009090">
    <property type="term" value="P:homoserine biosynthetic process"/>
    <property type="evidence" value="ECO:0007669"/>
    <property type="project" value="TreeGrafter"/>
</dbReference>
<dbReference type="PANTHER" id="PTHR21499">
    <property type="entry name" value="ASPARTATE KINASE"/>
    <property type="match status" value="1"/>
</dbReference>
<dbReference type="AlphaFoldDB" id="A0A2J1DW30"/>
<accession>A0A2J1DW30</accession>
<comment type="similarity">
    <text evidence="4 13">Belongs to the aspartokinase family.</text>
</comment>
<dbReference type="FunFam" id="3.40.1160.10:FF:000002">
    <property type="entry name" value="Aspartokinase"/>
    <property type="match status" value="1"/>
</dbReference>
<dbReference type="GO" id="GO:0005829">
    <property type="term" value="C:cytosol"/>
    <property type="evidence" value="ECO:0007669"/>
    <property type="project" value="TreeGrafter"/>
</dbReference>
<dbReference type="GO" id="GO:0005524">
    <property type="term" value="F:ATP binding"/>
    <property type="evidence" value="ECO:0007669"/>
    <property type="project" value="UniProtKB-KW"/>
</dbReference>
<dbReference type="InterPro" id="IPR036393">
    <property type="entry name" value="AceGlu_kinase-like_sf"/>
</dbReference>
<evidence type="ECO:0000256" key="9">
    <source>
        <dbReference type="ARBA" id="ARBA00022840"/>
    </source>
</evidence>
<comment type="pathway">
    <text evidence="1 14">Amino-acid biosynthesis; L-lysine biosynthesis via DAP pathway; (S)-tetrahydrodipicolinate from L-aspartate: step 1/4.</text>
</comment>
<dbReference type="PANTHER" id="PTHR21499:SF3">
    <property type="entry name" value="ASPARTOKINASE"/>
    <property type="match status" value="1"/>
</dbReference>
<evidence type="ECO:0000256" key="3">
    <source>
        <dbReference type="ARBA" id="ARBA00005139"/>
    </source>
</evidence>
<evidence type="ECO:0000256" key="14">
    <source>
        <dbReference type="RuleBase" id="RU004249"/>
    </source>
</evidence>
<evidence type="ECO:0000256" key="5">
    <source>
        <dbReference type="ARBA" id="ARBA00022605"/>
    </source>
</evidence>
<dbReference type="EMBL" id="PHFD01000221">
    <property type="protein sequence ID" value="PKH46348.1"/>
    <property type="molecule type" value="Genomic_DNA"/>
</dbReference>
<keyword evidence="11" id="KW-0457">Lysine biosynthesis</keyword>
<evidence type="ECO:0000256" key="4">
    <source>
        <dbReference type="ARBA" id="ARBA00010122"/>
    </source>
</evidence>
<dbReference type="NCBIfam" id="NF005155">
    <property type="entry name" value="PRK06635.1-4"/>
    <property type="match status" value="1"/>
</dbReference>
<evidence type="ECO:0000256" key="2">
    <source>
        <dbReference type="ARBA" id="ARBA00004986"/>
    </source>
</evidence>
<dbReference type="GO" id="GO:0004072">
    <property type="term" value="F:aspartate kinase activity"/>
    <property type="evidence" value="ECO:0007669"/>
    <property type="project" value="UniProtKB-EC"/>
</dbReference>
<organism evidence="16 17">
    <name type="scientific">Dehalococcoides mccartyi</name>
    <dbReference type="NCBI Taxonomy" id="61435"/>
    <lineage>
        <taxon>Bacteria</taxon>
        <taxon>Bacillati</taxon>
        <taxon>Chloroflexota</taxon>
        <taxon>Dehalococcoidia</taxon>
        <taxon>Dehalococcoidales</taxon>
        <taxon>Dehalococcoidaceae</taxon>
        <taxon>Dehalococcoides</taxon>
    </lineage>
</organism>
<feature type="domain" description="Aspartate/glutamate/uridylate kinase" evidence="15">
    <location>
        <begin position="3"/>
        <end position="218"/>
    </location>
</feature>
<comment type="pathway">
    <text evidence="3 14">Amino-acid biosynthesis; L-threonine biosynthesis; L-threonine from L-aspartate: step 1/5.</text>
</comment>
<dbReference type="CDD" id="cd04261">
    <property type="entry name" value="AAK_AKii-LysC-BS"/>
    <property type="match status" value="1"/>
</dbReference>
<keyword evidence="10" id="KW-0220">Diaminopimelate biosynthesis</keyword>
<keyword evidence="6 13" id="KW-0808">Transferase</keyword>
<dbReference type="UniPathway" id="UPA00050">
    <property type="reaction ID" value="UER00461"/>
</dbReference>
<evidence type="ECO:0000256" key="13">
    <source>
        <dbReference type="RuleBase" id="RU003448"/>
    </source>
</evidence>
<proteinExistence type="inferred from homology"/>
<dbReference type="InterPro" id="IPR001048">
    <property type="entry name" value="Asp/Glu/Uridylate_kinase"/>
</dbReference>
<dbReference type="PROSITE" id="PS00324">
    <property type="entry name" value="ASPARTOKINASE"/>
    <property type="match status" value="1"/>
</dbReference>
<evidence type="ECO:0000313" key="16">
    <source>
        <dbReference type="EMBL" id="PKH46348.1"/>
    </source>
</evidence>
<dbReference type="Proteomes" id="UP000233649">
    <property type="component" value="Unassembled WGS sequence"/>
</dbReference>
<comment type="pathway">
    <text evidence="2 14">Amino-acid biosynthesis; L-methionine biosynthesis via de novo pathway; L-homoserine from L-aspartate: step 1/3.</text>
</comment>
<dbReference type="UniPathway" id="UPA00034">
    <property type="reaction ID" value="UER00015"/>
</dbReference>
<dbReference type="InterPro" id="IPR041740">
    <property type="entry name" value="AKii-LysC-BS"/>
</dbReference>
<keyword evidence="9" id="KW-0067">ATP-binding</keyword>
<dbReference type="GO" id="GO:0009089">
    <property type="term" value="P:lysine biosynthetic process via diaminopimelate"/>
    <property type="evidence" value="ECO:0007669"/>
    <property type="project" value="UniProtKB-UniPathway"/>
</dbReference>
<name>A0A2J1DW30_9CHLR</name>
<feature type="non-terminal residue" evidence="16">
    <location>
        <position position="219"/>
    </location>
</feature>
<dbReference type="GO" id="GO:0019877">
    <property type="term" value="P:diaminopimelate biosynthetic process"/>
    <property type="evidence" value="ECO:0007669"/>
    <property type="project" value="UniProtKB-KW"/>
</dbReference>
<dbReference type="EC" id="2.7.2.4" evidence="13"/>
<evidence type="ECO:0000256" key="10">
    <source>
        <dbReference type="ARBA" id="ARBA00022915"/>
    </source>
</evidence>
<evidence type="ECO:0000259" key="15">
    <source>
        <dbReference type="Pfam" id="PF00696"/>
    </source>
</evidence>
<gene>
    <name evidence="16" type="ORF">CVH13_01140</name>
</gene>
<evidence type="ECO:0000256" key="11">
    <source>
        <dbReference type="ARBA" id="ARBA00023154"/>
    </source>
</evidence>
<evidence type="ECO:0000313" key="17">
    <source>
        <dbReference type="Proteomes" id="UP000233649"/>
    </source>
</evidence>
<keyword evidence="5 14" id="KW-0028">Amino-acid biosynthesis</keyword>
<reference evidence="16 17" key="1">
    <citation type="journal article" date="2017" name="FEMS Microbiol. Ecol.">
        <title>Reconstructed genomes of novel Dehalococcoides mccartyi strains from 1,2,3,4-tetrachlorodibenzo-p-dioxin-dechlorinating enrichment cultures reveal divergent reductive dehalogenase gene profiles.</title>
        <authorList>
            <person name="Dam H.T."/>
            <person name="Vollmers J."/>
            <person name="Kaster A.K."/>
            <person name="Haggblom M.M."/>
        </authorList>
    </citation>
    <scope>NUCLEOTIDE SEQUENCE [LARGE SCALE GENOMIC DNA]</scope>
    <source>
        <strain evidence="16 17">H1-3-2.001</strain>
    </source>
</reference>
<keyword evidence="8 13" id="KW-0418">Kinase</keyword>